<proteinExistence type="predicted"/>
<keyword evidence="2" id="KW-1185">Reference proteome</keyword>
<dbReference type="EMBL" id="JAPDRK010000053">
    <property type="protein sequence ID" value="KAJ9601850.1"/>
    <property type="molecule type" value="Genomic_DNA"/>
</dbReference>
<sequence>MVGKIVDYLRGARGGYVQATKSNTDMWSAGGGTQLDVDPPQLAASGKAVDEAADALRAAAQALS</sequence>
<dbReference type="AlphaFoldDB" id="A0AA38TX20"/>
<organism evidence="1 2">
    <name type="scientific">Cladophialophora chaetospira</name>
    <dbReference type="NCBI Taxonomy" id="386627"/>
    <lineage>
        <taxon>Eukaryota</taxon>
        <taxon>Fungi</taxon>
        <taxon>Dikarya</taxon>
        <taxon>Ascomycota</taxon>
        <taxon>Pezizomycotina</taxon>
        <taxon>Eurotiomycetes</taxon>
        <taxon>Chaetothyriomycetidae</taxon>
        <taxon>Chaetothyriales</taxon>
        <taxon>Herpotrichiellaceae</taxon>
        <taxon>Cladophialophora</taxon>
    </lineage>
</organism>
<name>A0AA38TX20_9EURO</name>
<feature type="non-terminal residue" evidence="1">
    <location>
        <position position="64"/>
    </location>
</feature>
<accession>A0AA38TX20</accession>
<evidence type="ECO:0000313" key="1">
    <source>
        <dbReference type="EMBL" id="KAJ9601850.1"/>
    </source>
</evidence>
<gene>
    <name evidence="1" type="ORF">H2200_013669</name>
</gene>
<evidence type="ECO:0000313" key="2">
    <source>
        <dbReference type="Proteomes" id="UP001172673"/>
    </source>
</evidence>
<protein>
    <submittedName>
        <fullName evidence="1">Uncharacterized protein</fullName>
    </submittedName>
</protein>
<comment type="caution">
    <text evidence="1">The sequence shown here is derived from an EMBL/GenBank/DDBJ whole genome shotgun (WGS) entry which is preliminary data.</text>
</comment>
<dbReference type="Proteomes" id="UP001172673">
    <property type="component" value="Unassembled WGS sequence"/>
</dbReference>
<reference evidence="1" key="1">
    <citation type="submission" date="2022-10" db="EMBL/GenBank/DDBJ databases">
        <title>Culturing micro-colonial fungi from biological soil crusts in the Mojave desert and describing Neophaeococcomyces mojavensis, and introducing the new genera and species Taxawa tesnikishii.</title>
        <authorList>
            <person name="Kurbessoian T."/>
            <person name="Stajich J.E."/>
        </authorList>
    </citation>
    <scope>NUCLEOTIDE SEQUENCE</scope>
    <source>
        <strain evidence="1">TK_41</strain>
    </source>
</reference>